<gene>
    <name evidence="1" type="ORF">MGR_0484</name>
</gene>
<evidence type="ECO:0008006" key="2">
    <source>
        <dbReference type="Google" id="ProtNLM"/>
    </source>
</evidence>
<dbReference type="AlphaFoldDB" id="A4TYK3"/>
<proteinExistence type="predicted"/>
<evidence type="ECO:0000313" key="1">
    <source>
        <dbReference type="EMBL" id="CAM75710.1"/>
    </source>
</evidence>
<sequence length="126" mass="13404">MGSVGSISKNNGAMSERRRYTRYAGDGLMVWVDGRIYPAIDVSLGGVRLSGVQPVKRGAVVSLKLIPCHGEAMMLGLAAIAQGQVLAVRPSGTRLAFVSPRYSLAKTVVRHARTQHLDGVFSQPVG</sequence>
<reference evidence="1" key="1">
    <citation type="journal article" date="2007" name="J. Bacteriol.">
        <title>Comparative genome analysis of four magnetotactic bacteria reveals a complex set of group-specific genes implicated in magnetosome biomineralization and function.</title>
        <authorList>
            <person name="Richter M."/>
            <person name="Kube M."/>
            <person name="Bazylinski D.A."/>
            <person name="Lombardot T."/>
            <person name="Gloeckner F.O."/>
            <person name="Reinhardt R."/>
            <person name="Schueler D."/>
        </authorList>
    </citation>
    <scope>NUCLEOTIDE SEQUENCE</scope>
    <source>
        <strain evidence="1">MSR-1</strain>
    </source>
</reference>
<dbReference type="EMBL" id="CU459003">
    <property type="protein sequence ID" value="CAM75710.1"/>
    <property type="molecule type" value="Genomic_DNA"/>
</dbReference>
<accession>A4TYK3</accession>
<organism evidence="1">
    <name type="scientific">Magnetospirillum gryphiswaldense</name>
    <dbReference type="NCBI Taxonomy" id="55518"/>
    <lineage>
        <taxon>Bacteria</taxon>
        <taxon>Pseudomonadati</taxon>
        <taxon>Pseudomonadota</taxon>
        <taxon>Alphaproteobacteria</taxon>
        <taxon>Rhodospirillales</taxon>
        <taxon>Rhodospirillaceae</taxon>
        <taxon>Magnetospirillum</taxon>
    </lineage>
</organism>
<dbReference type="RefSeq" id="WP_106002499.1">
    <property type="nucleotide sequence ID" value="NZ_CP027527.1"/>
</dbReference>
<name>A4TYK3_9PROT</name>
<protein>
    <recommendedName>
        <fullName evidence="2">PilZ domain-containing protein</fullName>
    </recommendedName>
</protein>